<dbReference type="Proteomes" id="UP000232323">
    <property type="component" value="Unassembled WGS sequence"/>
</dbReference>
<dbReference type="EMBL" id="BEGY01000005">
    <property type="protein sequence ID" value="GAX73868.1"/>
    <property type="molecule type" value="Genomic_DNA"/>
</dbReference>
<dbReference type="InterPro" id="IPR023238">
    <property type="entry name" value="FAM175"/>
</dbReference>
<evidence type="ECO:0008006" key="3">
    <source>
        <dbReference type="Google" id="ProtNLM"/>
    </source>
</evidence>
<evidence type="ECO:0000313" key="2">
    <source>
        <dbReference type="Proteomes" id="UP000232323"/>
    </source>
</evidence>
<accession>A0A250WSQ0</accession>
<sequence>MDIVYLEKAYICGPTLSSLLNSVIKVGHNVDGLLFGHFDCKSQQVFQDEDSGLISVEEHEAHLTASLCSATCCSFYNSSGELDVDRLKSLLAFREPGLDSMIGWFSYRVEAPLSPSLREGAVSRSLCASAALHTAKQLAAKTPADATATARKRLPPMLMMLISSSSNYHGGATLTLDYSSFKSGA</sequence>
<organism evidence="1 2">
    <name type="scientific">Chlamydomonas eustigma</name>
    <dbReference type="NCBI Taxonomy" id="1157962"/>
    <lineage>
        <taxon>Eukaryota</taxon>
        <taxon>Viridiplantae</taxon>
        <taxon>Chlorophyta</taxon>
        <taxon>core chlorophytes</taxon>
        <taxon>Chlorophyceae</taxon>
        <taxon>CS clade</taxon>
        <taxon>Chlamydomonadales</taxon>
        <taxon>Chlamydomonadaceae</taxon>
        <taxon>Chlamydomonas</taxon>
    </lineage>
</organism>
<dbReference type="AlphaFoldDB" id="A0A250WSQ0"/>
<keyword evidence="2" id="KW-1185">Reference proteome</keyword>
<gene>
    <name evidence="1" type="ORF">CEUSTIGMA_g1318.t1</name>
</gene>
<comment type="caution">
    <text evidence="1">The sequence shown here is derived from an EMBL/GenBank/DDBJ whole genome shotgun (WGS) entry which is preliminary data.</text>
</comment>
<dbReference type="GO" id="GO:0005634">
    <property type="term" value="C:nucleus"/>
    <property type="evidence" value="ECO:0007669"/>
    <property type="project" value="TreeGrafter"/>
</dbReference>
<dbReference type="GO" id="GO:0031593">
    <property type="term" value="F:polyubiquitin modification-dependent protein binding"/>
    <property type="evidence" value="ECO:0007669"/>
    <property type="project" value="TreeGrafter"/>
</dbReference>
<reference evidence="1 2" key="1">
    <citation type="submission" date="2017-08" db="EMBL/GenBank/DDBJ databases">
        <title>Acidophilic green algal genome provides insights into adaptation to an acidic environment.</title>
        <authorList>
            <person name="Hirooka S."/>
            <person name="Hirose Y."/>
            <person name="Kanesaki Y."/>
            <person name="Higuchi S."/>
            <person name="Fujiwara T."/>
            <person name="Onuma R."/>
            <person name="Era A."/>
            <person name="Ohbayashi R."/>
            <person name="Uzuka A."/>
            <person name="Nozaki H."/>
            <person name="Yoshikawa H."/>
            <person name="Miyagishima S.Y."/>
        </authorList>
    </citation>
    <scope>NUCLEOTIDE SEQUENCE [LARGE SCALE GENOMIC DNA]</scope>
    <source>
        <strain evidence="1 2">NIES-2499</strain>
    </source>
</reference>
<evidence type="ECO:0000313" key="1">
    <source>
        <dbReference type="EMBL" id="GAX73868.1"/>
    </source>
</evidence>
<name>A0A250WSQ0_9CHLO</name>
<proteinExistence type="predicted"/>
<protein>
    <recommendedName>
        <fullName evidence="3">MPN domain-containing protein</fullName>
    </recommendedName>
</protein>
<dbReference type="OrthoDB" id="547839at2759"/>
<dbReference type="PANTHER" id="PTHR31728">
    <property type="entry name" value="ABRAXAS FAMILY MEMBER"/>
    <property type="match status" value="1"/>
</dbReference>
<dbReference type="PRINTS" id="PR02051">
    <property type="entry name" value="PROTEINF175"/>
</dbReference>
<dbReference type="Pfam" id="PF21125">
    <property type="entry name" value="MPN_2A_DUB_like"/>
    <property type="match status" value="1"/>
</dbReference>
<dbReference type="PANTHER" id="PTHR31728:SF5">
    <property type="entry name" value="OS07G0540200 PROTEIN"/>
    <property type="match status" value="1"/>
</dbReference>